<comment type="caution">
    <text evidence="1">The sequence shown here is derived from an EMBL/GenBank/DDBJ whole genome shotgun (WGS) entry which is preliminary data.</text>
</comment>
<dbReference type="Proteomes" id="UP001371456">
    <property type="component" value="Unassembled WGS sequence"/>
</dbReference>
<accession>A0AAN8YLJ3</accession>
<protein>
    <submittedName>
        <fullName evidence="1">Uncharacterized protein</fullName>
    </submittedName>
</protein>
<gene>
    <name evidence="1" type="ORF">RDI58_006846</name>
</gene>
<evidence type="ECO:0000313" key="1">
    <source>
        <dbReference type="EMBL" id="KAK6793393.1"/>
    </source>
</evidence>
<proteinExistence type="predicted"/>
<organism evidence="1 2">
    <name type="scientific">Solanum bulbocastanum</name>
    <name type="common">Wild potato</name>
    <dbReference type="NCBI Taxonomy" id="147425"/>
    <lineage>
        <taxon>Eukaryota</taxon>
        <taxon>Viridiplantae</taxon>
        <taxon>Streptophyta</taxon>
        <taxon>Embryophyta</taxon>
        <taxon>Tracheophyta</taxon>
        <taxon>Spermatophyta</taxon>
        <taxon>Magnoliopsida</taxon>
        <taxon>eudicotyledons</taxon>
        <taxon>Gunneridae</taxon>
        <taxon>Pentapetalae</taxon>
        <taxon>asterids</taxon>
        <taxon>lamiids</taxon>
        <taxon>Solanales</taxon>
        <taxon>Solanaceae</taxon>
        <taxon>Solanoideae</taxon>
        <taxon>Solaneae</taxon>
        <taxon>Solanum</taxon>
    </lineage>
</organism>
<reference evidence="1 2" key="1">
    <citation type="submission" date="2024-02" db="EMBL/GenBank/DDBJ databases">
        <title>de novo genome assembly of Solanum bulbocastanum strain 11H21.</title>
        <authorList>
            <person name="Hosaka A.J."/>
        </authorList>
    </citation>
    <scope>NUCLEOTIDE SEQUENCE [LARGE SCALE GENOMIC DNA]</scope>
    <source>
        <tissue evidence="1">Young leaves</tissue>
    </source>
</reference>
<name>A0AAN8YLJ3_SOLBU</name>
<evidence type="ECO:0000313" key="2">
    <source>
        <dbReference type="Proteomes" id="UP001371456"/>
    </source>
</evidence>
<keyword evidence="2" id="KW-1185">Reference proteome</keyword>
<dbReference type="AlphaFoldDB" id="A0AAN8YLJ3"/>
<dbReference type="EMBL" id="JBANQN010000003">
    <property type="protein sequence ID" value="KAK6793393.1"/>
    <property type="molecule type" value="Genomic_DNA"/>
</dbReference>
<sequence length="192" mass="22015">MSTISIDAACKMDEICIIVAYNGKWTTNYKYLDHETKVIRVNDEITFEGLVEKIFQVLKLKRGEMEANIWFDTKLVTSKEMLVTNDDEVTTCIYLLKKDSNFKTSHFMVDIVDRSSLSANSSKTELRNYIVCEEEVNSEPQEEGLWEMHIGDKALIIVEPTMEVEYLANKEITVDTGQTSNGKKVRNRGNLL</sequence>